<dbReference type="InterPro" id="IPR035979">
    <property type="entry name" value="RBD_domain_sf"/>
</dbReference>
<organism evidence="3 4">
    <name type="scientific">Acer negundo</name>
    <name type="common">Box elder</name>
    <dbReference type="NCBI Taxonomy" id="4023"/>
    <lineage>
        <taxon>Eukaryota</taxon>
        <taxon>Viridiplantae</taxon>
        <taxon>Streptophyta</taxon>
        <taxon>Embryophyta</taxon>
        <taxon>Tracheophyta</taxon>
        <taxon>Spermatophyta</taxon>
        <taxon>Magnoliopsida</taxon>
        <taxon>eudicotyledons</taxon>
        <taxon>Gunneridae</taxon>
        <taxon>Pentapetalae</taxon>
        <taxon>rosids</taxon>
        <taxon>malvids</taxon>
        <taxon>Sapindales</taxon>
        <taxon>Sapindaceae</taxon>
        <taxon>Hippocastanoideae</taxon>
        <taxon>Acereae</taxon>
        <taxon>Acer</taxon>
    </lineage>
</organism>
<dbReference type="Pfam" id="PF00076">
    <property type="entry name" value="RRM_1"/>
    <property type="match status" value="1"/>
</dbReference>
<comment type="caution">
    <text evidence="3">The sequence shown here is derived from an EMBL/GenBank/DDBJ whole genome shotgun (WGS) entry which is preliminary data.</text>
</comment>
<dbReference type="SUPFAM" id="SSF54928">
    <property type="entry name" value="RNA-binding domain, RBD"/>
    <property type="match status" value="1"/>
</dbReference>
<dbReference type="GO" id="GO:0003723">
    <property type="term" value="F:RNA binding"/>
    <property type="evidence" value="ECO:0007669"/>
    <property type="project" value="UniProtKB-UniRule"/>
</dbReference>
<protein>
    <recommendedName>
        <fullName evidence="2">RRM domain-containing protein</fullName>
    </recommendedName>
</protein>
<name>A0AAD5IAM7_ACENE</name>
<dbReference type="EMBL" id="JAJSOW010000107">
    <property type="protein sequence ID" value="KAI9157151.1"/>
    <property type="molecule type" value="Genomic_DNA"/>
</dbReference>
<dbReference type="InterPro" id="IPR012677">
    <property type="entry name" value="Nucleotide-bd_a/b_plait_sf"/>
</dbReference>
<evidence type="ECO:0000256" key="1">
    <source>
        <dbReference type="PROSITE-ProRule" id="PRU00176"/>
    </source>
</evidence>
<feature type="domain" description="RRM" evidence="2">
    <location>
        <begin position="7"/>
        <end position="43"/>
    </location>
</feature>
<evidence type="ECO:0000313" key="3">
    <source>
        <dbReference type="EMBL" id="KAI9157151.1"/>
    </source>
</evidence>
<dbReference type="Gene3D" id="3.30.70.330">
    <property type="match status" value="1"/>
</dbReference>
<reference evidence="3" key="2">
    <citation type="submission" date="2023-02" db="EMBL/GenBank/DDBJ databases">
        <authorList>
            <person name="Swenson N.G."/>
            <person name="Wegrzyn J.L."/>
            <person name="Mcevoy S.L."/>
        </authorList>
    </citation>
    <scope>NUCLEOTIDE SEQUENCE</scope>
    <source>
        <strain evidence="3">91603</strain>
        <tissue evidence="3">Leaf</tissue>
    </source>
</reference>
<dbReference type="AlphaFoldDB" id="A0AAD5IAM7"/>
<keyword evidence="1" id="KW-0694">RNA-binding</keyword>
<accession>A0AAD5IAM7</accession>
<proteinExistence type="predicted"/>
<dbReference type="PROSITE" id="PS50102">
    <property type="entry name" value="RRM"/>
    <property type="match status" value="1"/>
</dbReference>
<reference evidence="3" key="1">
    <citation type="journal article" date="2022" name="Plant J.">
        <title>Strategies of tolerance reflected in two North American maple genomes.</title>
        <authorList>
            <person name="McEvoy S.L."/>
            <person name="Sezen U.U."/>
            <person name="Trouern-Trend A."/>
            <person name="McMahon S.M."/>
            <person name="Schaberg P.G."/>
            <person name="Yang J."/>
            <person name="Wegrzyn J.L."/>
            <person name="Swenson N.G."/>
        </authorList>
    </citation>
    <scope>NUCLEOTIDE SEQUENCE</scope>
    <source>
        <strain evidence="3">91603</strain>
    </source>
</reference>
<evidence type="ECO:0000313" key="4">
    <source>
        <dbReference type="Proteomes" id="UP001064489"/>
    </source>
</evidence>
<dbReference type="Proteomes" id="UP001064489">
    <property type="component" value="Chromosome 12"/>
</dbReference>
<sequence length="92" mass="10472">MAGKEDFRIFVGGLSYGITERQLENEFNRFGKIIESQMGFLEIFLVRNELLKLGPVFMLRLKQMVLPHLLSAGVLIHGKHLGSPKNLLLSFE</sequence>
<keyword evidence="4" id="KW-1185">Reference proteome</keyword>
<gene>
    <name evidence="3" type="ORF">LWI28_017612</name>
</gene>
<dbReference type="InterPro" id="IPR000504">
    <property type="entry name" value="RRM_dom"/>
</dbReference>
<evidence type="ECO:0000259" key="2">
    <source>
        <dbReference type="PROSITE" id="PS50102"/>
    </source>
</evidence>